<dbReference type="PROSITE" id="PS50111">
    <property type="entry name" value="CHEMOTAXIS_TRANSDUC_2"/>
    <property type="match status" value="1"/>
</dbReference>
<keyword evidence="4" id="KW-1133">Transmembrane helix</keyword>
<evidence type="ECO:0000256" key="1">
    <source>
        <dbReference type="ARBA" id="ARBA00023224"/>
    </source>
</evidence>
<dbReference type="AlphaFoldDB" id="A0A833HQY5"/>
<comment type="caution">
    <text evidence="7">The sequence shown here is derived from an EMBL/GenBank/DDBJ whole genome shotgun (WGS) entry which is preliminary data.</text>
</comment>
<dbReference type="Gene3D" id="1.10.287.950">
    <property type="entry name" value="Methyl-accepting chemotaxis protein"/>
    <property type="match status" value="1"/>
</dbReference>
<dbReference type="PROSITE" id="PS50885">
    <property type="entry name" value="HAMP"/>
    <property type="match status" value="1"/>
</dbReference>
<dbReference type="InterPro" id="IPR003660">
    <property type="entry name" value="HAMP_dom"/>
</dbReference>
<keyword evidence="1 3" id="KW-0807">Transducer</keyword>
<dbReference type="PANTHER" id="PTHR32089">
    <property type="entry name" value="METHYL-ACCEPTING CHEMOTAXIS PROTEIN MCPB"/>
    <property type="match status" value="1"/>
</dbReference>
<feature type="transmembrane region" description="Helical" evidence="4">
    <location>
        <begin position="365"/>
        <end position="384"/>
    </location>
</feature>
<name>A0A833HQY5_9FIRM</name>
<evidence type="ECO:0000256" key="2">
    <source>
        <dbReference type="ARBA" id="ARBA00029447"/>
    </source>
</evidence>
<evidence type="ECO:0000313" key="7">
    <source>
        <dbReference type="EMBL" id="KAB3532502.1"/>
    </source>
</evidence>
<protein>
    <submittedName>
        <fullName evidence="7">HAMP domain-containing protein</fullName>
    </submittedName>
</protein>
<dbReference type="OrthoDB" id="597657at2"/>
<keyword evidence="4" id="KW-0472">Membrane</keyword>
<dbReference type="GO" id="GO:0007165">
    <property type="term" value="P:signal transduction"/>
    <property type="evidence" value="ECO:0007669"/>
    <property type="project" value="UniProtKB-KW"/>
</dbReference>
<dbReference type="Gene3D" id="6.10.340.10">
    <property type="match status" value="1"/>
</dbReference>
<evidence type="ECO:0000313" key="8">
    <source>
        <dbReference type="Proteomes" id="UP000465601"/>
    </source>
</evidence>
<evidence type="ECO:0000259" key="6">
    <source>
        <dbReference type="PROSITE" id="PS50885"/>
    </source>
</evidence>
<dbReference type="SUPFAM" id="SSF58104">
    <property type="entry name" value="Methyl-accepting chemotaxis protein (MCP) signaling domain"/>
    <property type="match status" value="1"/>
</dbReference>
<feature type="domain" description="HAMP" evidence="6">
    <location>
        <begin position="385"/>
        <end position="440"/>
    </location>
</feature>
<feature type="domain" description="Methyl-accepting transducer" evidence="5">
    <location>
        <begin position="459"/>
        <end position="716"/>
    </location>
</feature>
<evidence type="ECO:0000256" key="3">
    <source>
        <dbReference type="PROSITE-ProRule" id="PRU00284"/>
    </source>
</evidence>
<dbReference type="SMART" id="SM00304">
    <property type="entry name" value="HAMP"/>
    <property type="match status" value="1"/>
</dbReference>
<gene>
    <name evidence="7" type="ORF">F8153_02375</name>
</gene>
<dbReference type="Pfam" id="PF00015">
    <property type="entry name" value="MCPsignal"/>
    <property type="match status" value="1"/>
</dbReference>
<evidence type="ECO:0000259" key="5">
    <source>
        <dbReference type="PROSITE" id="PS50111"/>
    </source>
</evidence>
<sequence>MTTSFKLMLNKVKSTFISKLSKMIQITRMNRNKDYRKKKNFSKDPKMGKRFTLLKLNDLRVQVKLLIMVLLTSLLPIIILSSISINTSSNEIEREILKGNELFTSLTIDRINQYFYNREGDGRILATSKTITEGMEVLNSFNYSEIEEKLINSDFEKYLSPIIEKHQYTDIFLTNSYGEVIFSNKYHKNDIAPLVFSGDFVGKAMLGQQNWSEVFWNSFIKDNLMVLSTPIPSAGDGSIGTLNIVLNQERVNEIVQDEIGRLADSADAYLINSEGIFLTNTMRGQYKEGAVLKEVLNTEAADVLAEHIINGNLEFCQTKHYIGYEGNDVIGTLSVAEVGDSFVGLIIEVKEEDGYQGIHHLRKNLMLIALIIIAISTILAIKLAQSISKPIKRVTAITNEIADFNLQGSIEDDQGVRRDEMGELERSIIKIRKNLRSIITEVERAAGLVASSTEELKINSQQVTLGSNEVATTISRIAEGSWDQARSAKESSQVSNELNIAISQSLTNLQEMTRATKNVKELISSGLETIKTLAEITQESSEVNRKAQLKMEKTNKNSIKIEEASTIIMNIVDRTNLLALNAAIEAARAGEQGKGFAVVAEEIRKLSEQSKEAIKIINNIIDTFKQDSLEVTEAMNNLITISTQQAENVKLSKEKYIKIAGAVGDTEAKVAILNNSSLKMDEMRKGVEERIIKLAEVSELNSASTEEVAASMEEQSASMEGIYTASEGLSTLANNLQEIVGKFKI</sequence>
<keyword evidence="8" id="KW-1185">Reference proteome</keyword>
<evidence type="ECO:0000256" key="4">
    <source>
        <dbReference type="SAM" id="Phobius"/>
    </source>
</evidence>
<keyword evidence="4" id="KW-0812">Transmembrane</keyword>
<accession>A0A833HQY5</accession>
<dbReference type="Proteomes" id="UP000465601">
    <property type="component" value="Unassembled WGS sequence"/>
</dbReference>
<organism evidence="7 8">
    <name type="scientific">Alkaliphilus serpentinus</name>
    <dbReference type="NCBI Taxonomy" id="1482731"/>
    <lineage>
        <taxon>Bacteria</taxon>
        <taxon>Bacillati</taxon>
        <taxon>Bacillota</taxon>
        <taxon>Clostridia</taxon>
        <taxon>Peptostreptococcales</taxon>
        <taxon>Natronincolaceae</taxon>
        <taxon>Alkaliphilus</taxon>
    </lineage>
</organism>
<dbReference type="GO" id="GO:0016020">
    <property type="term" value="C:membrane"/>
    <property type="evidence" value="ECO:0007669"/>
    <property type="project" value="InterPro"/>
</dbReference>
<dbReference type="SMART" id="SM00283">
    <property type="entry name" value="MA"/>
    <property type="match status" value="1"/>
</dbReference>
<dbReference type="RefSeq" id="WP_151864752.1">
    <property type="nucleotide sequence ID" value="NZ_WBZB01000008.1"/>
</dbReference>
<proteinExistence type="inferred from homology"/>
<comment type="similarity">
    <text evidence="2">Belongs to the methyl-accepting chemotaxis (MCP) protein family.</text>
</comment>
<dbReference type="PANTHER" id="PTHR32089:SF112">
    <property type="entry name" value="LYSOZYME-LIKE PROTEIN-RELATED"/>
    <property type="match status" value="1"/>
</dbReference>
<dbReference type="EMBL" id="WBZB01000008">
    <property type="protein sequence ID" value="KAB3532502.1"/>
    <property type="molecule type" value="Genomic_DNA"/>
</dbReference>
<reference evidence="7 8" key="1">
    <citation type="submission" date="2019-10" db="EMBL/GenBank/DDBJ databases">
        <title>Alkaliphilus serpentinus sp. nov. and Alkaliphilus pronyensis sp. nov., two novel anaerobic alkaliphilic species isolated from the serpentinized-hosted hydrothermal field of the Prony Bay (New Caledonia).</title>
        <authorList>
            <person name="Postec A."/>
        </authorList>
    </citation>
    <scope>NUCLEOTIDE SEQUENCE [LARGE SCALE GENOMIC DNA]</scope>
    <source>
        <strain evidence="7 8">LacT</strain>
    </source>
</reference>
<dbReference type="InterPro" id="IPR004089">
    <property type="entry name" value="MCPsignal_dom"/>
</dbReference>
<dbReference type="CDD" id="cd06225">
    <property type="entry name" value="HAMP"/>
    <property type="match status" value="1"/>
</dbReference>